<keyword evidence="3" id="KW-0378">Hydrolase</keyword>
<comment type="caution">
    <text evidence="3">The sequence shown here is derived from an EMBL/GenBank/DDBJ whole genome shotgun (WGS) entry which is preliminary data.</text>
</comment>
<evidence type="ECO:0000313" key="3">
    <source>
        <dbReference type="EMBL" id="PWU68299.1"/>
    </source>
</evidence>
<dbReference type="Pfam" id="PF01844">
    <property type="entry name" value="HNH"/>
    <property type="match status" value="1"/>
</dbReference>
<dbReference type="OrthoDB" id="2662325at2"/>
<accession>A0A317L3D0</accession>
<keyword evidence="3" id="KW-0540">Nuclease</keyword>
<gene>
    <name evidence="3" type="ORF">DLJ74_07545</name>
</gene>
<keyword evidence="4" id="KW-1185">Reference proteome</keyword>
<dbReference type="AlphaFoldDB" id="A0A317L3D0"/>
<dbReference type="InterPro" id="IPR003615">
    <property type="entry name" value="HNH_nuc"/>
</dbReference>
<dbReference type="GO" id="GO:0004519">
    <property type="term" value="F:endonuclease activity"/>
    <property type="evidence" value="ECO:0007669"/>
    <property type="project" value="UniProtKB-KW"/>
</dbReference>
<feature type="domain" description="HNH nuclease" evidence="2">
    <location>
        <begin position="31"/>
        <end position="82"/>
    </location>
</feature>
<sequence>MATRLGEYLPYSKEQQLGKKRTKKSRNFSPKVKREIFERDQWRCVRCGSHYLEKVPHHITFKSQGGTGKKRNGATVCIDCHRSAHRQDEVRRWFEKWRDKYLDQNGDLI</sequence>
<dbReference type="GO" id="GO:0008270">
    <property type="term" value="F:zinc ion binding"/>
    <property type="evidence" value="ECO:0007669"/>
    <property type="project" value="InterPro"/>
</dbReference>
<keyword evidence="3" id="KW-0255">Endonuclease</keyword>
<proteinExistence type="predicted"/>
<dbReference type="RefSeq" id="WP_109984014.1">
    <property type="nucleotide sequence ID" value="NZ_QGTD01000008.1"/>
</dbReference>
<feature type="region of interest" description="Disordered" evidence="1">
    <location>
        <begin position="1"/>
        <end position="26"/>
    </location>
</feature>
<name>A0A317L3D0_9BACI</name>
<dbReference type="GO" id="GO:0003676">
    <property type="term" value="F:nucleic acid binding"/>
    <property type="evidence" value="ECO:0007669"/>
    <property type="project" value="InterPro"/>
</dbReference>
<dbReference type="Proteomes" id="UP000245624">
    <property type="component" value="Unassembled WGS sequence"/>
</dbReference>
<evidence type="ECO:0000259" key="2">
    <source>
        <dbReference type="SMART" id="SM00507"/>
    </source>
</evidence>
<reference evidence="3 4" key="1">
    <citation type="submission" date="2018-05" db="EMBL/GenBank/DDBJ databases">
        <title>Genomic analysis of Gracilibacillus dipsosauri DD1 reveals novel features of a salt-tolerant amylase.</title>
        <authorList>
            <person name="Deutch C.E."/>
            <person name="Yang S."/>
        </authorList>
    </citation>
    <scope>NUCLEOTIDE SEQUENCE [LARGE SCALE GENOMIC DNA]</scope>
    <source>
        <strain evidence="3 4">DD1</strain>
    </source>
</reference>
<protein>
    <submittedName>
        <fullName evidence="3">HNH endonuclease</fullName>
    </submittedName>
</protein>
<evidence type="ECO:0000313" key="4">
    <source>
        <dbReference type="Proteomes" id="UP000245624"/>
    </source>
</evidence>
<dbReference type="CDD" id="cd00085">
    <property type="entry name" value="HNHc"/>
    <property type="match status" value="1"/>
</dbReference>
<evidence type="ECO:0000256" key="1">
    <source>
        <dbReference type="SAM" id="MobiDB-lite"/>
    </source>
</evidence>
<dbReference type="EMBL" id="QGTD01000008">
    <property type="protein sequence ID" value="PWU68299.1"/>
    <property type="molecule type" value="Genomic_DNA"/>
</dbReference>
<organism evidence="3 4">
    <name type="scientific">Gracilibacillus dipsosauri</name>
    <dbReference type="NCBI Taxonomy" id="178340"/>
    <lineage>
        <taxon>Bacteria</taxon>
        <taxon>Bacillati</taxon>
        <taxon>Bacillota</taxon>
        <taxon>Bacilli</taxon>
        <taxon>Bacillales</taxon>
        <taxon>Bacillaceae</taxon>
        <taxon>Gracilibacillus</taxon>
    </lineage>
</organism>
<dbReference type="SMART" id="SM00507">
    <property type="entry name" value="HNHc"/>
    <property type="match status" value="1"/>
</dbReference>
<dbReference type="InterPro" id="IPR002711">
    <property type="entry name" value="HNH"/>
</dbReference>
<dbReference type="Gene3D" id="1.10.30.50">
    <property type="match status" value="1"/>
</dbReference>